<evidence type="ECO:0000313" key="1">
    <source>
        <dbReference type="EMBL" id="KDN14431.1"/>
    </source>
</evidence>
<gene>
    <name evidence="1" type="ORF">SALWKB29_1520</name>
</gene>
<protein>
    <submittedName>
        <fullName evidence="1">Uncharacterized protein</fullName>
    </submittedName>
</protein>
<accession>A0A836MP61</accession>
<keyword evidence="2" id="KW-1185">Reference proteome</keyword>
<name>A0A836MP61_9NEIS</name>
<evidence type="ECO:0000313" key="2">
    <source>
        <dbReference type="Proteomes" id="UP000027170"/>
    </source>
</evidence>
<comment type="caution">
    <text evidence="1">The sequence shown here is derived from an EMBL/GenBank/DDBJ whole genome shotgun (WGS) entry which is preliminary data.</text>
</comment>
<dbReference type="AlphaFoldDB" id="A0A836MP61"/>
<reference evidence="1 2" key="1">
    <citation type="submission" date="2014-03" db="EMBL/GenBank/DDBJ databases">
        <title>The genomes of two eusocial bee gut symbionts.</title>
        <authorList>
            <person name="Kwong W.K."/>
            <person name="Engel P."/>
            <person name="Koch H."/>
            <person name="Moran N.A."/>
        </authorList>
    </citation>
    <scope>NUCLEOTIDE SEQUENCE [LARGE SCALE GENOMIC DNA]</scope>
    <source>
        <strain evidence="2">wkB29</strain>
    </source>
</reference>
<sequence>MIKQVSSNIAKQSKKSDINKPAYKFAASNTANLPVQNIT</sequence>
<organism evidence="1 2">
    <name type="scientific">Snodgrassella communis</name>
    <dbReference type="NCBI Taxonomy" id="2946699"/>
    <lineage>
        <taxon>Bacteria</taxon>
        <taxon>Pseudomonadati</taxon>
        <taxon>Pseudomonadota</taxon>
        <taxon>Betaproteobacteria</taxon>
        <taxon>Neisseriales</taxon>
        <taxon>Neisseriaceae</taxon>
        <taxon>Snodgrassella</taxon>
    </lineage>
</organism>
<dbReference type="Proteomes" id="UP000027170">
    <property type="component" value="Unassembled WGS sequence"/>
</dbReference>
<proteinExistence type="predicted"/>
<dbReference type="EMBL" id="JFZV01000007">
    <property type="protein sequence ID" value="KDN14431.1"/>
    <property type="molecule type" value="Genomic_DNA"/>
</dbReference>